<keyword evidence="3" id="KW-0862">Zinc</keyword>
<feature type="compositionally biased region" description="Polar residues" evidence="5">
    <location>
        <begin position="377"/>
        <end position="400"/>
    </location>
</feature>
<keyword evidence="8" id="KW-1185">Reference proteome</keyword>
<dbReference type="eggNOG" id="KOG2177">
    <property type="taxonomic scope" value="Eukaryota"/>
</dbReference>
<feature type="compositionally biased region" description="Acidic residues" evidence="5">
    <location>
        <begin position="340"/>
        <end position="352"/>
    </location>
</feature>
<name>W2RPU3_CYPE1</name>
<protein>
    <recommendedName>
        <fullName evidence="6">RING-type domain-containing protein</fullName>
    </recommendedName>
</protein>
<keyword evidence="1" id="KW-0479">Metal-binding</keyword>
<dbReference type="SUPFAM" id="SSF57850">
    <property type="entry name" value="RING/U-box"/>
    <property type="match status" value="1"/>
</dbReference>
<feature type="compositionally biased region" description="Polar residues" evidence="5">
    <location>
        <begin position="355"/>
        <end position="370"/>
    </location>
</feature>
<evidence type="ECO:0000256" key="1">
    <source>
        <dbReference type="ARBA" id="ARBA00022723"/>
    </source>
</evidence>
<feature type="compositionally biased region" description="Basic residues" evidence="5">
    <location>
        <begin position="467"/>
        <end position="478"/>
    </location>
</feature>
<feature type="domain" description="RING-type" evidence="6">
    <location>
        <begin position="25"/>
        <end position="69"/>
    </location>
</feature>
<dbReference type="EMBL" id="KB822722">
    <property type="protein sequence ID" value="ETN38482.1"/>
    <property type="molecule type" value="Genomic_DNA"/>
</dbReference>
<dbReference type="GO" id="GO:0043161">
    <property type="term" value="P:proteasome-mediated ubiquitin-dependent protein catabolic process"/>
    <property type="evidence" value="ECO:0007669"/>
    <property type="project" value="TreeGrafter"/>
</dbReference>
<dbReference type="Pfam" id="PF00097">
    <property type="entry name" value="zf-C3HC4"/>
    <property type="match status" value="1"/>
</dbReference>
<dbReference type="Gene3D" id="3.30.40.10">
    <property type="entry name" value="Zinc/RING finger domain, C3HC4 (zinc finger)"/>
    <property type="match status" value="1"/>
</dbReference>
<dbReference type="PROSITE" id="PS00518">
    <property type="entry name" value="ZF_RING_1"/>
    <property type="match status" value="1"/>
</dbReference>
<dbReference type="InterPro" id="IPR018957">
    <property type="entry name" value="Znf_C3HC4_RING-type"/>
</dbReference>
<feature type="compositionally biased region" description="Acidic residues" evidence="5">
    <location>
        <begin position="198"/>
        <end position="215"/>
    </location>
</feature>
<feature type="compositionally biased region" description="Acidic residues" evidence="5">
    <location>
        <begin position="260"/>
        <end position="280"/>
    </location>
</feature>
<accession>W2RPU3</accession>
<evidence type="ECO:0000256" key="3">
    <source>
        <dbReference type="ARBA" id="ARBA00022833"/>
    </source>
</evidence>
<evidence type="ECO:0000256" key="5">
    <source>
        <dbReference type="SAM" id="MobiDB-lite"/>
    </source>
</evidence>
<evidence type="ECO:0000256" key="4">
    <source>
        <dbReference type="PROSITE-ProRule" id="PRU00175"/>
    </source>
</evidence>
<dbReference type="OrthoDB" id="6105938at2759"/>
<dbReference type="PANTHER" id="PTHR15898:SF13">
    <property type="entry name" value="BIFUNCTIONAL APOPTOSIS REGULATOR"/>
    <property type="match status" value="1"/>
</dbReference>
<dbReference type="CDD" id="cd16568">
    <property type="entry name" value="RING-HC_ScPSH1-like"/>
    <property type="match status" value="1"/>
</dbReference>
<dbReference type="GO" id="GO:0005634">
    <property type="term" value="C:nucleus"/>
    <property type="evidence" value="ECO:0007669"/>
    <property type="project" value="TreeGrafter"/>
</dbReference>
<dbReference type="HOGENOM" id="CLU_029627_0_0_1"/>
<dbReference type="Proteomes" id="UP000030752">
    <property type="component" value="Unassembled WGS sequence"/>
</dbReference>
<dbReference type="STRING" id="1220924.W2RPU3"/>
<dbReference type="InterPro" id="IPR001841">
    <property type="entry name" value="Znf_RING"/>
</dbReference>
<dbReference type="SMART" id="SM00184">
    <property type="entry name" value="RING"/>
    <property type="match status" value="1"/>
</dbReference>
<feature type="region of interest" description="Disordered" evidence="5">
    <location>
        <begin position="198"/>
        <end position="526"/>
    </location>
</feature>
<dbReference type="GO" id="GO:0061630">
    <property type="term" value="F:ubiquitin protein ligase activity"/>
    <property type="evidence" value="ECO:0007669"/>
    <property type="project" value="TreeGrafter"/>
</dbReference>
<dbReference type="VEuPathDB" id="FungiDB:HMPREF1541_06517"/>
<evidence type="ECO:0000313" key="8">
    <source>
        <dbReference type="Proteomes" id="UP000030752"/>
    </source>
</evidence>
<dbReference type="InterPro" id="IPR013083">
    <property type="entry name" value="Znf_RING/FYVE/PHD"/>
</dbReference>
<dbReference type="InParanoid" id="W2RPU3"/>
<organism evidence="7 8">
    <name type="scientific">Cyphellophora europaea (strain CBS 101466)</name>
    <name type="common">Phialophora europaea</name>
    <dbReference type="NCBI Taxonomy" id="1220924"/>
    <lineage>
        <taxon>Eukaryota</taxon>
        <taxon>Fungi</taxon>
        <taxon>Dikarya</taxon>
        <taxon>Ascomycota</taxon>
        <taxon>Pezizomycotina</taxon>
        <taxon>Eurotiomycetes</taxon>
        <taxon>Chaetothyriomycetidae</taxon>
        <taxon>Chaetothyriales</taxon>
        <taxon>Cyphellophoraceae</taxon>
        <taxon>Cyphellophora</taxon>
    </lineage>
</organism>
<feature type="compositionally biased region" description="Polar residues" evidence="5">
    <location>
        <begin position="517"/>
        <end position="526"/>
    </location>
</feature>
<evidence type="ECO:0000259" key="6">
    <source>
        <dbReference type="PROSITE" id="PS50089"/>
    </source>
</evidence>
<evidence type="ECO:0000256" key="2">
    <source>
        <dbReference type="ARBA" id="ARBA00022771"/>
    </source>
</evidence>
<feature type="compositionally biased region" description="Acidic residues" evidence="5">
    <location>
        <begin position="423"/>
        <end position="432"/>
    </location>
</feature>
<dbReference type="PANTHER" id="PTHR15898">
    <property type="entry name" value="BIFUNCTIONAL APOPTOSIS REGULATOR"/>
    <property type="match status" value="1"/>
</dbReference>
<proteinExistence type="predicted"/>
<sequence length="526" mass="59336">MTSTDMALLGTFQKHIEDMRALVQCKVCLKPFYEPFTLSCGHTYCYSCLSSWLGGSHNRPRSKNCPDCRAIIRTEPCPNYTLRDLVHMFLNRAELLPEDETTQEHETGKADEARVLAADRSSRGLFKGIFTRPPHGLGHRPPHLPVAPHPIWDEADHVERCPACTHELEDGMCNRCGWEIDAYGFSDEDDIDDLTEQTYNSEEDDRDISPDDDGTEPFHPLPFGFHVHHDFYDQESQAEDEHYAGHPFPRPSSISLSEDGVSEDEDDDGEMDDFIDDDEEHDHPREIDYDDEDLDSLASERRHPGHRSPHPGHLGPGTEPIIHHPASTNFAYDSHYDTSSEIEEPSYDEDDAAPSLSSRPIYNIDYNSESSGDEDVTVQNGDDSQTDDQTNYDSDGSSVQEVPPPSHTTGLTNRRGNRRIVDSDDEEEDGTGVDEQVPPPFSEEDSEVSEESDDTAIRGPPQSSALRQRRLRQRRATHSQRSDRGLSAGGPSRYSSYSRSPPPSRRRGQRLQPVLDLTQSRPMRVH</sequence>
<dbReference type="GO" id="GO:0008270">
    <property type="term" value="F:zinc ion binding"/>
    <property type="evidence" value="ECO:0007669"/>
    <property type="project" value="UniProtKB-KW"/>
</dbReference>
<dbReference type="GeneID" id="19973856"/>
<dbReference type="RefSeq" id="XP_008719071.1">
    <property type="nucleotide sequence ID" value="XM_008720849.1"/>
</dbReference>
<dbReference type="InterPro" id="IPR017907">
    <property type="entry name" value="Znf_RING_CS"/>
</dbReference>
<keyword evidence="2 4" id="KW-0863">Zinc-finger</keyword>
<gene>
    <name evidence="7" type="ORF">HMPREF1541_06517</name>
</gene>
<evidence type="ECO:0000313" key="7">
    <source>
        <dbReference type="EMBL" id="ETN38482.1"/>
    </source>
</evidence>
<feature type="compositionally biased region" description="Acidic residues" evidence="5">
    <location>
        <begin position="442"/>
        <end position="454"/>
    </location>
</feature>
<dbReference type="PROSITE" id="PS50089">
    <property type="entry name" value="ZF_RING_2"/>
    <property type="match status" value="1"/>
</dbReference>
<dbReference type="AlphaFoldDB" id="W2RPU3"/>
<reference evidence="7 8" key="1">
    <citation type="submission" date="2013-03" db="EMBL/GenBank/DDBJ databases">
        <title>The Genome Sequence of Phialophora europaea CBS 101466.</title>
        <authorList>
            <consortium name="The Broad Institute Genomics Platform"/>
            <person name="Cuomo C."/>
            <person name="de Hoog S."/>
            <person name="Gorbushina A."/>
            <person name="Walker B."/>
            <person name="Young S.K."/>
            <person name="Zeng Q."/>
            <person name="Gargeya S."/>
            <person name="Fitzgerald M."/>
            <person name="Haas B."/>
            <person name="Abouelleil A."/>
            <person name="Allen A.W."/>
            <person name="Alvarado L."/>
            <person name="Arachchi H.M."/>
            <person name="Berlin A.M."/>
            <person name="Chapman S.B."/>
            <person name="Gainer-Dewar J."/>
            <person name="Goldberg J."/>
            <person name="Griggs A."/>
            <person name="Gujja S."/>
            <person name="Hansen M."/>
            <person name="Howarth C."/>
            <person name="Imamovic A."/>
            <person name="Ireland A."/>
            <person name="Larimer J."/>
            <person name="McCowan C."/>
            <person name="Murphy C."/>
            <person name="Pearson M."/>
            <person name="Poon T.W."/>
            <person name="Priest M."/>
            <person name="Roberts A."/>
            <person name="Saif S."/>
            <person name="Shea T."/>
            <person name="Sisk P."/>
            <person name="Sykes S."/>
            <person name="Wortman J."/>
            <person name="Nusbaum C."/>
            <person name="Birren B."/>
        </authorList>
    </citation>
    <scope>NUCLEOTIDE SEQUENCE [LARGE SCALE GENOMIC DNA]</scope>
    <source>
        <strain evidence="7 8">CBS 101466</strain>
    </source>
</reference>